<keyword evidence="1" id="KW-0805">Transcription regulation</keyword>
<evidence type="ECO:0000256" key="2">
    <source>
        <dbReference type="ARBA" id="ARBA00023125"/>
    </source>
</evidence>
<keyword evidence="7" id="KW-1185">Reference proteome</keyword>
<evidence type="ECO:0000313" key="7">
    <source>
        <dbReference type="Proteomes" id="UP000571554"/>
    </source>
</evidence>
<evidence type="ECO:0000256" key="4">
    <source>
        <dbReference type="SAM" id="MobiDB-lite"/>
    </source>
</evidence>
<dbReference type="CDD" id="cd01575">
    <property type="entry name" value="PBP1_GntR"/>
    <property type="match status" value="1"/>
</dbReference>
<organism evidence="6 7">
    <name type="scientific">Paraburkholderia bannensis</name>
    <dbReference type="NCBI Taxonomy" id="765414"/>
    <lineage>
        <taxon>Bacteria</taxon>
        <taxon>Pseudomonadati</taxon>
        <taxon>Pseudomonadota</taxon>
        <taxon>Betaproteobacteria</taxon>
        <taxon>Burkholderiales</taxon>
        <taxon>Burkholderiaceae</taxon>
        <taxon>Paraburkholderia</taxon>
    </lineage>
</organism>
<name>A0A7W9U543_9BURK</name>
<dbReference type="EMBL" id="JACHBW010000043">
    <property type="protein sequence ID" value="MBB6107139.1"/>
    <property type="molecule type" value="Genomic_DNA"/>
</dbReference>
<dbReference type="InterPro" id="IPR010982">
    <property type="entry name" value="Lambda_DNA-bd_dom_sf"/>
</dbReference>
<reference evidence="6 7" key="1">
    <citation type="submission" date="2020-08" db="EMBL/GenBank/DDBJ databases">
        <title>Above-ground endophytic microbial communities from plants in different locations in the United States.</title>
        <authorList>
            <person name="Frank C."/>
        </authorList>
    </citation>
    <scope>NUCLEOTIDE SEQUENCE [LARGE SCALE GENOMIC DNA]</scope>
    <source>
        <strain evidence="6 7">WP4_2_2</strain>
    </source>
</reference>
<dbReference type="Pfam" id="PF00356">
    <property type="entry name" value="LacI"/>
    <property type="match status" value="1"/>
</dbReference>
<gene>
    <name evidence="6" type="ORF">F4827_007020</name>
</gene>
<dbReference type="CDD" id="cd01392">
    <property type="entry name" value="HTH_LacI"/>
    <property type="match status" value="1"/>
</dbReference>
<evidence type="ECO:0000313" key="6">
    <source>
        <dbReference type="EMBL" id="MBB6107139.1"/>
    </source>
</evidence>
<keyword evidence="3" id="KW-0804">Transcription</keyword>
<dbReference type="PROSITE" id="PS50932">
    <property type="entry name" value="HTH_LACI_2"/>
    <property type="match status" value="1"/>
</dbReference>
<protein>
    <submittedName>
        <fullName evidence="6">LacI family gluconate utilization system Gnt-I transcriptional repressor</fullName>
    </submittedName>
</protein>
<sequence length="358" mass="38937">MRNTAKHAAEEEPHTRLRRNSGRVTLRDVADHLGISQISVSRYFQDPERVSGSLRERIAQAVAQLGYVPNLVAGGLASAHSRVIGMVIPNISGPIFAATIQSFSDAVTAHGYQLLLASSYFSGEQEENAVRGLLGWSPAALVLTSHFHTQATEAMLARTSVPVIETWDYQARRKPWQVGFSHPEVGRMAARHLLERGYRRIAFVQNSAAGDFSALERRDGFAEVMREHGREPRFHVPQEAQPAHAGREALFALLDGPDPADAIVFANDNLASGALLAAQRAGIAVPQRVALMGFGDFPFSEMLTPGLTTIRPPARQMGVLAAELIFARLDAVQAGKERAGAVRRPKALACELIVREST</sequence>
<dbReference type="Gene3D" id="3.40.50.2300">
    <property type="match status" value="2"/>
</dbReference>
<dbReference type="InterPro" id="IPR028082">
    <property type="entry name" value="Peripla_BP_I"/>
</dbReference>
<dbReference type="Gene3D" id="1.10.260.40">
    <property type="entry name" value="lambda repressor-like DNA-binding domains"/>
    <property type="match status" value="1"/>
</dbReference>
<dbReference type="SMART" id="SM00354">
    <property type="entry name" value="HTH_LACI"/>
    <property type="match status" value="1"/>
</dbReference>
<dbReference type="GO" id="GO:0003700">
    <property type="term" value="F:DNA-binding transcription factor activity"/>
    <property type="evidence" value="ECO:0007669"/>
    <property type="project" value="TreeGrafter"/>
</dbReference>
<dbReference type="PANTHER" id="PTHR30146">
    <property type="entry name" value="LACI-RELATED TRANSCRIPTIONAL REPRESSOR"/>
    <property type="match status" value="1"/>
</dbReference>
<comment type="caution">
    <text evidence="6">The sequence shown here is derived from an EMBL/GenBank/DDBJ whole genome shotgun (WGS) entry which is preliminary data.</text>
</comment>
<dbReference type="AlphaFoldDB" id="A0A7W9U543"/>
<evidence type="ECO:0000259" key="5">
    <source>
        <dbReference type="PROSITE" id="PS50932"/>
    </source>
</evidence>
<dbReference type="RefSeq" id="WP_183733550.1">
    <property type="nucleotide sequence ID" value="NZ_JACHBW010000043.1"/>
</dbReference>
<dbReference type="SUPFAM" id="SSF47413">
    <property type="entry name" value="lambda repressor-like DNA-binding domains"/>
    <property type="match status" value="1"/>
</dbReference>
<dbReference type="InterPro" id="IPR000843">
    <property type="entry name" value="HTH_LacI"/>
</dbReference>
<keyword evidence="2" id="KW-0238">DNA-binding</keyword>
<dbReference type="Proteomes" id="UP000571554">
    <property type="component" value="Unassembled WGS sequence"/>
</dbReference>
<dbReference type="Pfam" id="PF13377">
    <property type="entry name" value="Peripla_BP_3"/>
    <property type="match status" value="1"/>
</dbReference>
<evidence type="ECO:0000256" key="3">
    <source>
        <dbReference type="ARBA" id="ARBA00023163"/>
    </source>
</evidence>
<dbReference type="PANTHER" id="PTHR30146:SF33">
    <property type="entry name" value="TRANSCRIPTIONAL REGULATOR"/>
    <property type="match status" value="1"/>
</dbReference>
<feature type="region of interest" description="Disordered" evidence="4">
    <location>
        <begin position="1"/>
        <end position="20"/>
    </location>
</feature>
<dbReference type="InterPro" id="IPR046335">
    <property type="entry name" value="LacI/GalR-like_sensor"/>
</dbReference>
<accession>A0A7W9U543</accession>
<proteinExistence type="predicted"/>
<feature type="domain" description="HTH lacI-type" evidence="5">
    <location>
        <begin position="24"/>
        <end position="78"/>
    </location>
</feature>
<dbReference type="SUPFAM" id="SSF53822">
    <property type="entry name" value="Periplasmic binding protein-like I"/>
    <property type="match status" value="1"/>
</dbReference>
<evidence type="ECO:0000256" key="1">
    <source>
        <dbReference type="ARBA" id="ARBA00023015"/>
    </source>
</evidence>
<dbReference type="GO" id="GO:0000976">
    <property type="term" value="F:transcription cis-regulatory region binding"/>
    <property type="evidence" value="ECO:0007669"/>
    <property type="project" value="TreeGrafter"/>
</dbReference>